<dbReference type="InterPro" id="IPR050951">
    <property type="entry name" value="Retrovirus_Pol_polyprotein"/>
</dbReference>
<dbReference type="Proteomes" id="UP000650533">
    <property type="component" value="Chromosome 7"/>
</dbReference>
<dbReference type="EMBL" id="CP059664">
    <property type="protein sequence ID" value="QRW21855.1"/>
    <property type="molecule type" value="Genomic_DNA"/>
</dbReference>
<dbReference type="AlphaFoldDB" id="A0A8H8P023"/>
<dbReference type="PANTHER" id="PTHR37984">
    <property type="entry name" value="PROTEIN CBG26694"/>
    <property type="match status" value="1"/>
</dbReference>
<reference evidence="1" key="1">
    <citation type="submission" date="2020-05" db="EMBL/GenBank/DDBJ databases">
        <title>Evolutionary and genomic comparisons of hybrid uninucleate and nonhybrid Rhizoctonia fungi.</title>
        <authorList>
            <person name="Li C."/>
            <person name="Chen X."/>
        </authorList>
    </citation>
    <scope>NUCLEOTIDE SEQUENCE</scope>
    <source>
        <strain evidence="1">AG-1 IA</strain>
    </source>
</reference>
<dbReference type="SUPFAM" id="SSF53098">
    <property type="entry name" value="Ribonuclease H-like"/>
    <property type="match status" value="1"/>
</dbReference>
<accession>A0A8H8P023</accession>
<dbReference type="KEGG" id="rsx:RhiXN_06844"/>
<evidence type="ECO:0000313" key="1">
    <source>
        <dbReference type="EMBL" id="QRW21855.1"/>
    </source>
</evidence>
<name>A0A8H8P023_9AGAM</name>
<dbReference type="InterPro" id="IPR036397">
    <property type="entry name" value="RNaseH_sf"/>
</dbReference>
<evidence type="ECO:0000313" key="2">
    <source>
        <dbReference type="Proteomes" id="UP000650533"/>
    </source>
</evidence>
<dbReference type="GO" id="GO:0003676">
    <property type="term" value="F:nucleic acid binding"/>
    <property type="evidence" value="ECO:0007669"/>
    <property type="project" value="InterPro"/>
</dbReference>
<dbReference type="PANTHER" id="PTHR37984:SF5">
    <property type="entry name" value="PROTEIN NYNRIN-LIKE"/>
    <property type="match status" value="1"/>
</dbReference>
<dbReference type="InterPro" id="IPR012337">
    <property type="entry name" value="RNaseH-like_sf"/>
</dbReference>
<dbReference type="GeneID" id="67029123"/>
<dbReference type="RefSeq" id="XP_043182092.1">
    <property type="nucleotide sequence ID" value="XM_043326660.1"/>
</dbReference>
<sequence length="109" mass="12213">MSGSCTALPGTSFNSKFLKALYKSLQTEPSYSTAYHPQSDGQTEIRNQWLEAYLCPFIHHRLSDWVDWLPLAEFAHNNARSEATAKLPIEIVYGCSPVISLVFVMSLTS</sequence>
<proteinExistence type="predicted"/>
<protein>
    <submittedName>
        <fullName evidence="1">Retrotransposable element Tf2 protein</fullName>
    </submittedName>
</protein>
<gene>
    <name evidence="1" type="ORF">RhiXN_06844</name>
</gene>
<dbReference type="Gene3D" id="3.30.420.10">
    <property type="entry name" value="Ribonuclease H-like superfamily/Ribonuclease H"/>
    <property type="match status" value="1"/>
</dbReference>
<organism evidence="1 2">
    <name type="scientific">Rhizoctonia solani</name>
    <dbReference type="NCBI Taxonomy" id="456999"/>
    <lineage>
        <taxon>Eukaryota</taxon>
        <taxon>Fungi</taxon>
        <taxon>Dikarya</taxon>
        <taxon>Basidiomycota</taxon>
        <taxon>Agaricomycotina</taxon>
        <taxon>Agaricomycetes</taxon>
        <taxon>Cantharellales</taxon>
        <taxon>Ceratobasidiaceae</taxon>
        <taxon>Rhizoctonia</taxon>
    </lineage>
</organism>